<dbReference type="Proteomes" id="UP000001940">
    <property type="component" value="Chromosome V"/>
</dbReference>
<gene>
    <name evidence="7 9" type="primary">srsx-24</name>
    <name evidence="9" type="ORF">C03G6.16</name>
    <name evidence="7" type="ORF">CELE_C03G6.16</name>
</gene>
<dbReference type="GeneID" id="182178"/>
<dbReference type="PIR" id="T25501">
    <property type="entry name" value="T25501"/>
</dbReference>
<dbReference type="PRINTS" id="PR00237">
    <property type="entry name" value="GPCRRHODOPSN"/>
</dbReference>
<dbReference type="FunCoup" id="O01459">
    <property type="interactions" value="4"/>
</dbReference>
<keyword evidence="7" id="KW-0675">Receptor</keyword>
<proteinExistence type="predicted"/>
<dbReference type="SMR" id="O01459"/>
<evidence type="ECO:0000313" key="9">
    <source>
        <dbReference type="WormBase" id="C03G6.16"/>
    </source>
</evidence>
<dbReference type="EMBL" id="BX284605">
    <property type="protein sequence ID" value="CCD62700.1"/>
    <property type="molecule type" value="Genomic_DNA"/>
</dbReference>
<evidence type="ECO:0000313" key="8">
    <source>
        <dbReference type="Proteomes" id="UP000001940"/>
    </source>
</evidence>
<dbReference type="RefSeq" id="NP_504887.1">
    <property type="nucleotide sequence ID" value="NM_072486.1"/>
</dbReference>
<feature type="transmembrane region" description="Helical" evidence="5">
    <location>
        <begin position="165"/>
        <end position="186"/>
    </location>
</feature>
<feature type="transmembrane region" description="Helical" evidence="5">
    <location>
        <begin position="243"/>
        <end position="266"/>
    </location>
</feature>
<evidence type="ECO:0000256" key="1">
    <source>
        <dbReference type="ARBA" id="ARBA00004370"/>
    </source>
</evidence>
<evidence type="ECO:0000256" key="4">
    <source>
        <dbReference type="ARBA" id="ARBA00023136"/>
    </source>
</evidence>
<dbReference type="PaxDb" id="6239-C03G6.16"/>
<dbReference type="HOGENOM" id="CLU_087184_0_0_1"/>
<organism evidence="7 8">
    <name type="scientific">Caenorhabditis elegans</name>
    <dbReference type="NCBI Taxonomy" id="6239"/>
    <lineage>
        <taxon>Eukaryota</taxon>
        <taxon>Metazoa</taxon>
        <taxon>Ecdysozoa</taxon>
        <taxon>Nematoda</taxon>
        <taxon>Chromadorea</taxon>
        <taxon>Rhabditida</taxon>
        <taxon>Rhabditina</taxon>
        <taxon>Rhabditomorpha</taxon>
        <taxon>Rhabditoidea</taxon>
        <taxon>Rhabditidae</taxon>
        <taxon>Peloderinae</taxon>
        <taxon>Caenorhabditis</taxon>
    </lineage>
</organism>
<dbReference type="CDD" id="cd00637">
    <property type="entry name" value="7tm_classA_rhodopsin-like"/>
    <property type="match status" value="1"/>
</dbReference>
<keyword evidence="3 5" id="KW-1133">Transmembrane helix</keyword>
<dbReference type="InterPro" id="IPR047130">
    <property type="entry name" value="7TM_GPCR_Srsx_nematod"/>
</dbReference>
<dbReference type="PANTHER" id="PTHR23360">
    <property type="entry name" value="G-PROTEIN COUPLED RECEPTORS FAMILY 1 PROFILE DOMAIN-CONTAINING PROTEIN-RELATED"/>
    <property type="match status" value="1"/>
</dbReference>
<sequence>MYKLEFPLYVVISYIALAIIGILGNFTIILITITNKCLHSRCYILIALMACFNFVYCIYAAQLRVMILINESVMSSSTCFLISIYGIFAMNMQSLLALFIGIDRVYVIVYPGKYAKLSINYYYLMVTLCALISLLVTFCKFVFYSDEVVTNCLLSTALHGIPFKIWQFMNFFITVAVIFVYSLAHINFQTLKKSTVHMKTAKSVDRIMKSMLIVIAFYVCTWTLGLCGMFLSQFLQADDIHAFIIQKLSGWLVLSNSSLNVFIYFWRTPDYRKAILKLFGISKSVVDSRIHVSYMPNNPVAIF</sequence>
<feature type="transmembrane region" description="Helical" evidence="5">
    <location>
        <begin position="82"/>
        <end position="109"/>
    </location>
</feature>
<accession>O01459</accession>
<dbReference type="WormBase" id="C03G6.16">
    <property type="protein sequence ID" value="CE07890"/>
    <property type="gene ID" value="WBGene00015401"/>
    <property type="gene designation" value="srsx-24"/>
</dbReference>
<keyword evidence="2 5" id="KW-0812">Transmembrane</keyword>
<dbReference type="InterPro" id="IPR019424">
    <property type="entry name" value="7TM_GPCR_Srsx"/>
</dbReference>
<dbReference type="InParanoid" id="O01459"/>
<dbReference type="InterPro" id="IPR000276">
    <property type="entry name" value="GPCR_Rhodpsn"/>
</dbReference>
<dbReference type="CTD" id="182178"/>
<dbReference type="GO" id="GO:0004930">
    <property type="term" value="F:G protein-coupled receptor activity"/>
    <property type="evidence" value="ECO:0007669"/>
    <property type="project" value="InterPro"/>
</dbReference>
<comment type="subcellular location">
    <subcellularLocation>
        <location evidence="1">Membrane</location>
    </subcellularLocation>
</comment>
<dbReference type="UCSC" id="C03G6.16">
    <property type="organism name" value="c. elegans"/>
</dbReference>
<feature type="transmembrane region" description="Helical" evidence="5">
    <location>
        <begin position="6"/>
        <end position="31"/>
    </location>
</feature>
<reference evidence="7 8" key="1">
    <citation type="journal article" date="1998" name="Science">
        <title>Genome sequence of the nematode C. elegans: a platform for investigating biology.</title>
        <authorList>
            <consortium name="The C. elegans sequencing consortium"/>
            <person name="Sulson J.E."/>
            <person name="Waterston R."/>
        </authorList>
    </citation>
    <scope>NUCLEOTIDE SEQUENCE [LARGE SCALE GENOMIC DNA]</scope>
    <source>
        <strain evidence="7 8">Bristol N2</strain>
    </source>
</reference>
<dbReference type="AlphaFoldDB" id="O01459"/>
<evidence type="ECO:0000256" key="3">
    <source>
        <dbReference type="ARBA" id="ARBA00022989"/>
    </source>
</evidence>
<dbReference type="PhylomeDB" id="O01459"/>
<evidence type="ECO:0000256" key="5">
    <source>
        <dbReference type="SAM" id="Phobius"/>
    </source>
</evidence>
<dbReference type="InterPro" id="IPR017452">
    <property type="entry name" value="GPCR_Rhodpsn_7TM"/>
</dbReference>
<dbReference type="KEGG" id="cel:CELE_C03G6.16"/>
<evidence type="ECO:0000313" key="7">
    <source>
        <dbReference type="EMBL" id="CCD62700.1"/>
    </source>
</evidence>
<protein>
    <submittedName>
        <fullName evidence="7">G-protein coupled receptors family 1 profile domain-containing protein</fullName>
    </submittedName>
</protein>
<dbReference type="SMART" id="SM01381">
    <property type="entry name" value="7TM_GPCR_Srsx"/>
    <property type="match status" value="1"/>
</dbReference>
<dbReference type="OrthoDB" id="5820127at2759"/>
<dbReference type="STRING" id="6239.C03G6.16.1"/>
<dbReference type="Gene3D" id="1.20.1070.10">
    <property type="entry name" value="Rhodopsin 7-helix transmembrane proteins"/>
    <property type="match status" value="1"/>
</dbReference>
<dbReference type="AGR" id="WB:WBGene00015401"/>
<feature type="transmembrane region" description="Helical" evidence="5">
    <location>
        <begin position="121"/>
        <end position="145"/>
    </location>
</feature>
<feature type="domain" description="G-protein coupled receptors family 1 profile" evidence="6">
    <location>
        <begin position="24"/>
        <end position="264"/>
    </location>
</feature>
<dbReference type="PROSITE" id="PS50262">
    <property type="entry name" value="G_PROTEIN_RECEP_F1_2"/>
    <property type="match status" value="1"/>
</dbReference>
<keyword evidence="8" id="KW-1185">Reference proteome</keyword>
<dbReference type="GO" id="GO:0016020">
    <property type="term" value="C:membrane"/>
    <property type="evidence" value="ECO:0007669"/>
    <property type="project" value="UniProtKB-SubCell"/>
</dbReference>
<feature type="transmembrane region" description="Helical" evidence="5">
    <location>
        <begin position="207"/>
        <end position="231"/>
    </location>
</feature>
<keyword evidence="4 5" id="KW-0472">Membrane</keyword>
<name>O01459_CAEEL</name>
<dbReference type="Pfam" id="PF10320">
    <property type="entry name" value="7TM_GPCR_Srsx"/>
    <property type="match status" value="1"/>
</dbReference>
<evidence type="ECO:0000259" key="6">
    <source>
        <dbReference type="PROSITE" id="PS50262"/>
    </source>
</evidence>
<dbReference type="eggNOG" id="ENOG502R6QI">
    <property type="taxonomic scope" value="Eukaryota"/>
</dbReference>
<evidence type="ECO:0000256" key="2">
    <source>
        <dbReference type="ARBA" id="ARBA00022692"/>
    </source>
</evidence>
<dbReference type="OMA" id="FWRTPDY"/>
<dbReference type="SUPFAM" id="SSF81321">
    <property type="entry name" value="Family A G protein-coupled receptor-like"/>
    <property type="match status" value="1"/>
</dbReference>
<feature type="transmembrane region" description="Helical" evidence="5">
    <location>
        <begin position="43"/>
        <end position="62"/>
    </location>
</feature>
<dbReference type="PANTHER" id="PTHR23360:SF16">
    <property type="entry name" value="G-PROTEIN COUPLED RECEPTORS FAMILY 1 PROFILE DOMAIN-CONTAINING PROTEIN"/>
    <property type="match status" value="1"/>
</dbReference>